<dbReference type="InterPro" id="IPR019533">
    <property type="entry name" value="Peptidase_S26"/>
</dbReference>
<keyword evidence="3" id="KW-0645">Protease</keyword>
<dbReference type="RefSeq" id="WP_068652458.1">
    <property type="nucleotide sequence ID" value="NZ_CP043611.1"/>
</dbReference>
<sequence>MWLKMIFSVFFILLIVGCEEQNITDHSTQESPAIVEKIQDSILVQNNNDGMSRRNLEYDSQEKGKLVVDPNYFIQNEFKRGEVVYYKTPAIDKSKYPRLNPPEQNISRVIALAGEVVQIKKGQIFVNEKKLNTFYGKALSWGQDEEEYFKTVNQPGAAECNESCQKTMKDYFNMDMEKFKVPDSHLFVMGDTWWRSIDSQIYGLLPFGNVIGKVQGYEKK</sequence>
<name>A0A168KB00_9BACL</name>
<dbReference type="OrthoDB" id="2427065at2"/>
<dbReference type="PANTHER" id="PTHR43390">
    <property type="entry name" value="SIGNAL PEPTIDASE I"/>
    <property type="match status" value="1"/>
</dbReference>
<dbReference type="GO" id="GO:0005886">
    <property type="term" value="C:plasma membrane"/>
    <property type="evidence" value="ECO:0007669"/>
    <property type="project" value="UniProtKB-SubCell"/>
</dbReference>
<dbReference type="InterPro" id="IPR000223">
    <property type="entry name" value="Pept_S26A_signal_pept_1"/>
</dbReference>
<dbReference type="Gene3D" id="2.10.109.10">
    <property type="entry name" value="Umud Fragment, subunit A"/>
    <property type="match status" value="1"/>
</dbReference>
<comment type="catalytic activity">
    <reaction evidence="3">
        <text>Cleavage of hydrophobic, N-terminal signal or leader sequences from secreted and periplasmic proteins.</text>
        <dbReference type="EC" id="3.4.21.89"/>
    </reaction>
</comment>
<comment type="subcellular location">
    <subcellularLocation>
        <location evidence="1">Cell membrane</location>
        <topology evidence="1">Single-pass type II membrane protein</topology>
    </subcellularLocation>
    <subcellularLocation>
        <location evidence="3">Membrane</location>
        <topology evidence="3">Single-pass type II membrane protein</topology>
    </subcellularLocation>
</comment>
<evidence type="ECO:0000259" key="4">
    <source>
        <dbReference type="Pfam" id="PF10502"/>
    </source>
</evidence>
<dbReference type="GO" id="GO:0006465">
    <property type="term" value="P:signal peptide processing"/>
    <property type="evidence" value="ECO:0007669"/>
    <property type="project" value="InterPro"/>
</dbReference>
<reference evidence="5 6" key="1">
    <citation type="submission" date="2016-03" db="EMBL/GenBank/DDBJ databases">
        <title>Draft genome sequence of Paenibacillus antarcticus CECT 5836.</title>
        <authorList>
            <person name="Shin S.-K."/>
            <person name="Yi H."/>
        </authorList>
    </citation>
    <scope>NUCLEOTIDE SEQUENCE [LARGE SCALE GENOMIC DNA]</scope>
    <source>
        <strain evidence="5 6">CECT 5836</strain>
    </source>
</reference>
<dbReference type="Proteomes" id="UP000077355">
    <property type="component" value="Unassembled WGS sequence"/>
</dbReference>
<dbReference type="PRINTS" id="PR00727">
    <property type="entry name" value="LEADERPTASE"/>
</dbReference>
<protein>
    <recommendedName>
        <fullName evidence="3">Signal peptidase I</fullName>
        <ecNumber evidence="3">3.4.21.89</ecNumber>
    </recommendedName>
</protein>
<evidence type="ECO:0000256" key="3">
    <source>
        <dbReference type="RuleBase" id="RU362042"/>
    </source>
</evidence>
<dbReference type="EMBL" id="LVJI01000044">
    <property type="protein sequence ID" value="OAB41789.1"/>
    <property type="molecule type" value="Genomic_DNA"/>
</dbReference>
<dbReference type="SUPFAM" id="SSF51306">
    <property type="entry name" value="LexA/Signal peptidase"/>
    <property type="match status" value="1"/>
</dbReference>
<evidence type="ECO:0000313" key="6">
    <source>
        <dbReference type="Proteomes" id="UP000077355"/>
    </source>
</evidence>
<dbReference type="InterPro" id="IPR036286">
    <property type="entry name" value="LexA/Signal_pep-like_sf"/>
</dbReference>
<dbReference type="GO" id="GO:0009003">
    <property type="term" value="F:signal peptidase activity"/>
    <property type="evidence" value="ECO:0007669"/>
    <property type="project" value="UniProtKB-EC"/>
</dbReference>
<dbReference type="PROSITE" id="PS51257">
    <property type="entry name" value="PROKAR_LIPOPROTEIN"/>
    <property type="match status" value="1"/>
</dbReference>
<accession>A0A168KB00</accession>
<proteinExistence type="inferred from homology"/>
<gene>
    <name evidence="5" type="ORF">PBAT_20605</name>
</gene>
<dbReference type="NCBIfam" id="TIGR02227">
    <property type="entry name" value="sigpep_I_bact"/>
    <property type="match status" value="1"/>
</dbReference>
<dbReference type="GO" id="GO:0004252">
    <property type="term" value="F:serine-type endopeptidase activity"/>
    <property type="evidence" value="ECO:0007669"/>
    <property type="project" value="InterPro"/>
</dbReference>
<dbReference type="PANTHER" id="PTHR43390:SF1">
    <property type="entry name" value="CHLOROPLAST PROCESSING PEPTIDASE"/>
    <property type="match status" value="1"/>
</dbReference>
<dbReference type="Pfam" id="PF10502">
    <property type="entry name" value="Peptidase_S26"/>
    <property type="match status" value="1"/>
</dbReference>
<organism evidence="5 6">
    <name type="scientific">Paenibacillus antarcticus</name>
    <dbReference type="NCBI Taxonomy" id="253703"/>
    <lineage>
        <taxon>Bacteria</taxon>
        <taxon>Bacillati</taxon>
        <taxon>Bacillota</taxon>
        <taxon>Bacilli</taxon>
        <taxon>Bacillales</taxon>
        <taxon>Paenibacillaceae</taxon>
        <taxon>Paenibacillus</taxon>
    </lineage>
</organism>
<comment type="similarity">
    <text evidence="2 3">Belongs to the peptidase S26 family.</text>
</comment>
<dbReference type="AlphaFoldDB" id="A0A168KB00"/>
<evidence type="ECO:0000313" key="5">
    <source>
        <dbReference type="EMBL" id="OAB41789.1"/>
    </source>
</evidence>
<keyword evidence="6" id="KW-1185">Reference proteome</keyword>
<comment type="caution">
    <text evidence="5">The sequence shown here is derived from an EMBL/GenBank/DDBJ whole genome shotgun (WGS) entry which is preliminary data.</text>
</comment>
<dbReference type="EC" id="3.4.21.89" evidence="3"/>
<evidence type="ECO:0000256" key="2">
    <source>
        <dbReference type="ARBA" id="ARBA00009370"/>
    </source>
</evidence>
<evidence type="ECO:0000256" key="1">
    <source>
        <dbReference type="ARBA" id="ARBA00004401"/>
    </source>
</evidence>
<keyword evidence="3" id="KW-0378">Hydrolase</keyword>
<feature type="domain" description="Peptidase S26" evidence="4">
    <location>
        <begin position="16"/>
        <end position="215"/>
    </location>
</feature>